<keyword evidence="2" id="KW-1185">Reference proteome</keyword>
<protein>
    <submittedName>
        <fullName evidence="1">GNAT family N-acetyltransferase</fullName>
    </submittedName>
</protein>
<organism evidence="1 2">
    <name type="scientific">Methanolobus halotolerans</name>
    <dbReference type="NCBI Taxonomy" id="2052935"/>
    <lineage>
        <taxon>Archaea</taxon>
        <taxon>Methanobacteriati</taxon>
        <taxon>Methanobacteriota</taxon>
        <taxon>Stenosarchaea group</taxon>
        <taxon>Methanomicrobia</taxon>
        <taxon>Methanosarcinales</taxon>
        <taxon>Methanosarcinaceae</taxon>
        <taxon>Methanolobus</taxon>
    </lineage>
</organism>
<proteinExistence type="predicted"/>
<comment type="caution">
    <text evidence="1">The sequence shown here is derived from an EMBL/GenBank/DDBJ whole genome shotgun (WGS) entry which is preliminary data.</text>
</comment>
<dbReference type="InterPro" id="IPR016181">
    <property type="entry name" value="Acyl_CoA_acyltransferase"/>
</dbReference>
<dbReference type="PANTHER" id="PTHR36174">
    <property type="entry name" value="LIPID II:GLYCINE GLYCYLTRANSFERASE"/>
    <property type="match status" value="1"/>
</dbReference>
<keyword evidence="1" id="KW-0808">Transferase</keyword>
<dbReference type="SUPFAM" id="SSF55729">
    <property type="entry name" value="Acyl-CoA N-acyltransferases (Nat)"/>
    <property type="match status" value="1"/>
</dbReference>
<evidence type="ECO:0000313" key="1">
    <source>
        <dbReference type="EMBL" id="TGC09409.1"/>
    </source>
</evidence>
<dbReference type="PANTHER" id="PTHR36174:SF1">
    <property type="entry name" value="LIPID II:GLYCINE GLYCYLTRANSFERASE"/>
    <property type="match status" value="1"/>
</dbReference>
<reference evidence="1 2" key="1">
    <citation type="submission" date="2017-11" db="EMBL/GenBank/DDBJ databases">
        <title>Isolation and Characterization of Methanogenic Archaea from Saline Meromictic Lake at Siberia.</title>
        <authorList>
            <person name="Shen Y."/>
            <person name="Huang H.-H."/>
            <person name="Lai M.-C."/>
            <person name="Chen S.-C."/>
        </authorList>
    </citation>
    <scope>NUCLEOTIDE SEQUENCE [LARGE SCALE GENOMIC DNA]</scope>
    <source>
        <strain evidence="1 2">SY-01</strain>
    </source>
</reference>
<dbReference type="GO" id="GO:0016740">
    <property type="term" value="F:transferase activity"/>
    <property type="evidence" value="ECO:0007669"/>
    <property type="project" value="UniProtKB-KW"/>
</dbReference>
<dbReference type="Proteomes" id="UP000297295">
    <property type="component" value="Unassembled WGS sequence"/>
</dbReference>
<sequence length="340" mass="39920">MNDAQMWDDFVDESPYGTIFHKWGFLKTIEKHTGHEFLPYTLYEEDTLVCIFPAFIKTNYGVNVILSPPPRTGVPYMGLVLSSEYDDLTQSGKEVRLREIIKLATEKFEGFSPIYISTQLIPAFSDIREFKWNGYSVEPLFTYYIPTDIPSDEILKGFSRSTKRLVKGIKNNKYDMKMIESTDLTLFCDLLSKRYEEQDIKVPIVGIEYLEDLMKLYPENIRLYYVYDENGNVIGSNVITMYKQKIVSWLGTPKPDVNLPVNEFIFWELIKISRDKNSMFEIGGADTRHLCSFKSRFNPLLETNYRVFRRKNLGVVAEWVYLNIYKKRSSRIRRQTSDWT</sequence>
<dbReference type="AlphaFoldDB" id="A0A4E0QZS0"/>
<accession>A0A4E0QZS0</accession>
<gene>
    <name evidence="1" type="ORF">CUN85_06140</name>
</gene>
<dbReference type="Gene3D" id="3.40.630.30">
    <property type="match status" value="1"/>
</dbReference>
<name>A0A4E0QZS0_9EURY</name>
<dbReference type="EMBL" id="PGGK01000005">
    <property type="protein sequence ID" value="TGC09409.1"/>
    <property type="molecule type" value="Genomic_DNA"/>
</dbReference>
<evidence type="ECO:0000313" key="2">
    <source>
        <dbReference type="Proteomes" id="UP000297295"/>
    </source>
</evidence>
<dbReference type="InterPro" id="IPR050644">
    <property type="entry name" value="PG_Glycine_Bridge_Synth"/>
</dbReference>